<keyword evidence="2" id="KW-1185">Reference proteome</keyword>
<accession>A0ACB9I4A6</accession>
<protein>
    <submittedName>
        <fullName evidence="1">Uncharacterized protein</fullName>
    </submittedName>
</protein>
<sequence length="166" mass="17447">MAFKSSVFLIFCLVSLVSQGLARLSSSRLSPSISPKPSKQLLGCWSASFDVAKCSGELLRATQGGLLDLSIWPDCCKASASMSSGCFSQVFPFDPFFPQILQLYCPGLSVTPPPSPIIPNSQGPSSISPVGPPASSADGPIMDAYGDQDVNAPPSVAPLRLLRDRV</sequence>
<organism evidence="1 2">
    <name type="scientific">Smallanthus sonchifolius</name>
    <dbReference type="NCBI Taxonomy" id="185202"/>
    <lineage>
        <taxon>Eukaryota</taxon>
        <taxon>Viridiplantae</taxon>
        <taxon>Streptophyta</taxon>
        <taxon>Embryophyta</taxon>
        <taxon>Tracheophyta</taxon>
        <taxon>Spermatophyta</taxon>
        <taxon>Magnoliopsida</taxon>
        <taxon>eudicotyledons</taxon>
        <taxon>Gunneridae</taxon>
        <taxon>Pentapetalae</taxon>
        <taxon>asterids</taxon>
        <taxon>campanulids</taxon>
        <taxon>Asterales</taxon>
        <taxon>Asteraceae</taxon>
        <taxon>Asteroideae</taxon>
        <taxon>Heliantheae alliance</taxon>
        <taxon>Millerieae</taxon>
        <taxon>Smallanthus</taxon>
    </lineage>
</organism>
<name>A0ACB9I4A6_9ASTR</name>
<proteinExistence type="predicted"/>
<dbReference type="Proteomes" id="UP001056120">
    <property type="component" value="Linkage Group LG10"/>
</dbReference>
<gene>
    <name evidence="1" type="ORF">L1987_31197</name>
</gene>
<reference evidence="2" key="1">
    <citation type="journal article" date="2022" name="Mol. Ecol. Resour.">
        <title>The genomes of chicory, endive, great burdock and yacon provide insights into Asteraceae palaeo-polyploidization history and plant inulin production.</title>
        <authorList>
            <person name="Fan W."/>
            <person name="Wang S."/>
            <person name="Wang H."/>
            <person name="Wang A."/>
            <person name="Jiang F."/>
            <person name="Liu H."/>
            <person name="Zhao H."/>
            <person name="Xu D."/>
            <person name="Zhang Y."/>
        </authorList>
    </citation>
    <scope>NUCLEOTIDE SEQUENCE [LARGE SCALE GENOMIC DNA]</scope>
    <source>
        <strain evidence="2">cv. Yunnan</strain>
    </source>
</reference>
<comment type="caution">
    <text evidence="1">The sequence shown here is derived from an EMBL/GenBank/DDBJ whole genome shotgun (WGS) entry which is preliminary data.</text>
</comment>
<dbReference type="EMBL" id="CM042027">
    <property type="protein sequence ID" value="KAI3803049.1"/>
    <property type="molecule type" value="Genomic_DNA"/>
</dbReference>
<reference evidence="1 2" key="2">
    <citation type="journal article" date="2022" name="Mol. Ecol. Resour.">
        <title>The genomes of chicory, endive, great burdock and yacon provide insights into Asteraceae paleo-polyploidization history and plant inulin production.</title>
        <authorList>
            <person name="Fan W."/>
            <person name="Wang S."/>
            <person name="Wang H."/>
            <person name="Wang A."/>
            <person name="Jiang F."/>
            <person name="Liu H."/>
            <person name="Zhao H."/>
            <person name="Xu D."/>
            <person name="Zhang Y."/>
        </authorList>
    </citation>
    <scope>NUCLEOTIDE SEQUENCE [LARGE SCALE GENOMIC DNA]</scope>
    <source>
        <strain evidence="2">cv. Yunnan</strain>
        <tissue evidence="1">Leaves</tissue>
    </source>
</reference>
<evidence type="ECO:0000313" key="1">
    <source>
        <dbReference type="EMBL" id="KAI3803049.1"/>
    </source>
</evidence>
<evidence type="ECO:0000313" key="2">
    <source>
        <dbReference type="Proteomes" id="UP001056120"/>
    </source>
</evidence>